<organism evidence="1 2">
    <name type="scientific">Gigaspora margarita</name>
    <dbReference type="NCBI Taxonomy" id="4874"/>
    <lineage>
        <taxon>Eukaryota</taxon>
        <taxon>Fungi</taxon>
        <taxon>Fungi incertae sedis</taxon>
        <taxon>Mucoromycota</taxon>
        <taxon>Glomeromycotina</taxon>
        <taxon>Glomeromycetes</taxon>
        <taxon>Diversisporales</taxon>
        <taxon>Gigasporaceae</taxon>
        <taxon>Gigaspora</taxon>
    </lineage>
</organism>
<gene>
    <name evidence="1" type="ORF">GMARGA_LOCUS14966</name>
</gene>
<dbReference type="EMBL" id="CAJVQB010010132">
    <property type="protein sequence ID" value="CAG8736973.1"/>
    <property type="molecule type" value="Genomic_DNA"/>
</dbReference>
<protein>
    <submittedName>
        <fullName evidence="1">24750_t:CDS:1</fullName>
    </submittedName>
</protein>
<feature type="non-terminal residue" evidence="1">
    <location>
        <position position="63"/>
    </location>
</feature>
<proteinExistence type="predicted"/>
<accession>A0ABN7V6G8</accession>
<evidence type="ECO:0000313" key="2">
    <source>
        <dbReference type="Proteomes" id="UP000789901"/>
    </source>
</evidence>
<evidence type="ECO:0000313" key="1">
    <source>
        <dbReference type="EMBL" id="CAG8736973.1"/>
    </source>
</evidence>
<keyword evidence="2" id="KW-1185">Reference proteome</keyword>
<dbReference type="Proteomes" id="UP000789901">
    <property type="component" value="Unassembled WGS sequence"/>
</dbReference>
<name>A0ABN7V6G8_GIGMA</name>
<sequence>MDSRGYLSLGNLEEKNKPIPDLFDYYHEEKVKKKNNFNIGKIEQGQYDELKELLEHSALFVWE</sequence>
<reference evidence="1 2" key="1">
    <citation type="submission" date="2021-06" db="EMBL/GenBank/DDBJ databases">
        <authorList>
            <person name="Kallberg Y."/>
            <person name="Tangrot J."/>
            <person name="Rosling A."/>
        </authorList>
    </citation>
    <scope>NUCLEOTIDE SEQUENCE [LARGE SCALE GENOMIC DNA]</scope>
    <source>
        <strain evidence="1 2">120-4 pot B 10/14</strain>
    </source>
</reference>
<comment type="caution">
    <text evidence="1">The sequence shown here is derived from an EMBL/GenBank/DDBJ whole genome shotgun (WGS) entry which is preliminary data.</text>
</comment>